<dbReference type="eggNOG" id="KOG3511">
    <property type="taxonomic scope" value="Eukaryota"/>
</dbReference>
<dbReference type="Pfam" id="PF15902">
    <property type="entry name" value="Sortilin-Vps10"/>
    <property type="match status" value="2"/>
</dbReference>
<gene>
    <name evidence="6" type="ORF">SARC_03703</name>
</gene>
<dbReference type="GO" id="GO:0016020">
    <property type="term" value="C:membrane"/>
    <property type="evidence" value="ECO:0007669"/>
    <property type="project" value="UniProtKB-SubCell"/>
</dbReference>
<evidence type="ECO:0000256" key="1">
    <source>
        <dbReference type="ARBA" id="ARBA00004370"/>
    </source>
</evidence>
<reference evidence="6 7" key="1">
    <citation type="submission" date="2011-02" db="EMBL/GenBank/DDBJ databases">
        <title>The Genome Sequence of Sphaeroforma arctica JP610.</title>
        <authorList>
            <consortium name="The Broad Institute Genome Sequencing Platform"/>
            <person name="Russ C."/>
            <person name="Cuomo C."/>
            <person name="Young S.K."/>
            <person name="Zeng Q."/>
            <person name="Gargeya S."/>
            <person name="Alvarado L."/>
            <person name="Berlin A."/>
            <person name="Chapman S.B."/>
            <person name="Chen Z."/>
            <person name="Freedman E."/>
            <person name="Gellesch M."/>
            <person name="Goldberg J."/>
            <person name="Griggs A."/>
            <person name="Gujja S."/>
            <person name="Heilman E."/>
            <person name="Heiman D."/>
            <person name="Howarth C."/>
            <person name="Mehta T."/>
            <person name="Neiman D."/>
            <person name="Pearson M."/>
            <person name="Roberts A."/>
            <person name="Saif S."/>
            <person name="Shea T."/>
            <person name="Shenoy N."/>
            <person name="Sisk P."/>
            <person name="Stolte C."/>
            <person name="Sykes S."/>
            <person name="White J."/>
            <person name="Yandava C."/>
            <person name="Burger G."/>
            <person name="Gray M.W."/>
            <person name="Holland P.W.H."/>
            <person name="King N."/>
            <person name="Lang F.B.F."/>
            <person name="Roger A.J."/>
            <person name="Ruiz-Trillo I."/>
            <person name="Haas B."/>
            <person name="Nusbaum C."/>
            <person name="Birren B."/>
        </authorList>
    </citation>
    <scope>NUCLEOTIDE SEQUENCE [LARGE SCALE GENOMIC DNA]</scope>
    <source>
        <strain evidence="6 7">JP610</strain>
    </source>
</reference>
<dbReference type="EMBL" id="KQ241790">
    <property type="protein sequence ID" value="KNC84075.1"/>
    <property type="molecule type" value="Genomic_DNA"/>
</dbReference>
<dbReference type="InterPro" id="IPR050310">
    <property type="entry name" value="VPS10-sortilin"/>
</dbReference>
<evidence type="ECO:0000256" key="2">
    <source>
        <dbReference type="ARBA" id="ARBA00022737"/>
    </source>
</evidence>
<dbReference type="Proteomes" id="UP000054560">
    <property type="component" value="Unassembled WGS sequence"/>
</dbReference>
<comment type="subcellular location">
    <subcellularLocation>
        <location evidence="1">Membrane</location>
    </subcellularLocation>
</comment>
<dbReference type="CDD" id="cd15482">
    <property type="entry name" value="Sialidase_non-viral"/>
    <property type="match status" value="1"/>
</dbReference>
<dbReference type="InterPro" id="IPR015943">
    <property type="entry name" value="WD40/YVTN_repeat-like_dom_sf"/>
</dbReference>
<proteinExistence type="predicted"/>
<sequence>MAIAATYQQIDTNHISIAKFGFEVDWTIDTAADYDTTMVLVFLEGRDGTTNILSVAGLETSNPVPVPGSEVYLSKNNGLSFEDQEFWFSEVDSSGLASKTAWLDIANIQVNPYFKTHAMLWSQDHATLFITKTGGDTWSRRPVTLEYSPRTVVPHPTEPETSLLITSNGGHVYITQDMGDTYSGPYRSNVLSALWAPQLRSDGEPAQDAATTIFFVEEALEEGLALIVFQLRRTTDLFATTDDLLQPDIQTFSMVPENNMMFVSTFSLLTGAVALKASLDNGDTWEDVVIPIQEDHRDYGYSVIGHFNGSVFLVADNDNHESMPAGGQASANVYGATENSLNFTLVLDKLLYLDSNSYFAEVPNRPGTIAADIIAEGPNNTVGFESVLSFDGGATWNTLATSGKYPNGTAYDCGNCTLYSGYIQGTPDSVLVTKATYMAPYEGPPGLFLSEDGGKSWDMILVAPSAFYAINSDASIILTAESSLPTTTVQYTLDNGRTWLDYEFTESPVSVKMIKFVTEEDRTFHVYSTTGSNVYSTTGSNDTTASDGVSPRAASTWYATTIIFN</sequence>
<dbReference type="GeneID" id="25904207"/>
<dbReference type="OrthoDB" id="443634at2759"/>
<dbReference type="PANTHER" id="PTHR12106">
    <property type="entry name" value="SORTILIN RELATED"/>
    <property type="match status" value="1"/>
</dbReference>
<dbReference type="InterPro" id="IPR031778">
    <property type="entry name" value="Sortilin_N"/>
</dbReference>
<evidence type="ECO:0000256" key="4">
    <source>
        <dbReference type="ARBA" id="ARBA00023180"/>
    </source>
</evidence>
<evidence type="ECO:0000259" key="5">
    <source>
        <dbReference type="SMART" id="SM00602"/>
    </source>
</evidence>
<dbReference type="AlphaFoldDB" id="A0A0L0G4Y4"/>
<dbReference type="InterPro" id="IPR006581">
    <property type="entry name" value="VPS10"/>
</dbReference>
<dbReference type="PANTHER" id="PTHR12106:SF27">
    <property type="entry name" value="SORTILIN-RELATED RECEPTOR"/>
    <property type="match status" value="1"/>
</dbReference>
<keyword evidence="4" id="KW-0325">Glycoprotein</keyword>
<evidence type="ECO:0000256" key="3">
    <source>
        <dbReference type="ARBA" id="ARBA00023136"/>
    </source>
</evidence>
<keyword evidence="3" id="KW-0472">Membrane</keyword>
<keyword evidence="7" id="KW-1185">Reference proteome</keyword>
<name>A0A0L0G4Y4_9EUKA</name>
<dbReference type="RefSeq" id="XP_014157977.1">
    <property type="nucleotide sequence ID" value="XM_014302502.1"/>
</dbReference>
<dbReference type="SMART" id="SM00602">
    <property type="entry name" value="VPS10"/>
    <property type="match status" value="1"/>
</dbReference>
<keyword evidence="2" id="KW-0677">Repeat</keyword>
<dbReference type="GO" id="GO:0005794">
    <property type="term" value="C:Golgi apparatus"/>
    <property type="evidence" value="ECO:0007669"/>
    <property type="project" value="TreeGrafter"/>
</dbReference>
<evidence type="ECO:0000313" key="7">
    <source>
        <dbReference type="Proteomes" id="UP000054560"/>
    </source>
</evidence>
<evidence type="ECO:0000313" key="6">
    <source>
        <dbReference type="EMBL" id="KNC84075.1"/>
    </source>
</evidence>
<dbReference type="GO" id="GO:0006892">
    <property type="term" value="P:post-Golgi vesicle-mediated transport"/>
    <property type="evidence" value="ECO:0007669"/>
    <property type="project" value="TreeGrafter"/>
</dbReference>
<accession>A0A0L0G4Y4</accession>
<dbReference type="STRING" id="667725.A0A0L0G4Y4"/>
<dbReference type="Gene3D" id="2.130.10.10">
    <property type="entry name" value="YVTN repeat-like/Quinoprotein amine dehydrogenase"/>
    <property type="match status" value="2"/>
</dbReference>
<feature type="domain" description="VPS10" evidence="5">
    <location>
        <begin position="60"/>
        <end position="565"/>
    </location>
</feature>
<protein>
    <recommendedName>
        <fullName evidence="5">VPS10 domain-containing protein</fullName>
    </recommendedName>
</protein>
<dbReference type="SUPFAM" id="SSF110296">
    <property type="entry name" value="Oligoxyloglucan reducing end-specific cellobiohydrolase"/>
    <property type="match status" value="1"/>
</dbReference>
<organism evidence="6 7">
    <name type="scientific">Sphaeroforma arctica JP610</name>
    <dbReference type="NCBI Taxonomy" id="667725"/>
    <lineage>
        <taxon>Eukaryota</taxon>
        <taxon>Ichthyosporea</taxon>
        <taxon>Ichthyophonida</taxon>
        <taxon>Sphaeroforma</taxon>
    </lineage>
</organism>